<sequence length="225" mass="25342">MGMISDKKLLYHFENDELRTFCEEALGASNLEAYDPGSLKTADVVLSDLGLHKEVTLPGYVPVVLFIDDETPFPPTYYTREIDPAITVDQLNEEIESVISMAGIGRSIGLSDLHILNMDILESLSNLGSTEMVVNGLNRFIKNTTLQLNECRSLHMRGEYEQIRFIMHAMKGNAATLGGEQITRLCGFMEEELKSENYSNFEDKLNLAYTLLASFSFMSNGWYEK</sequence>
<dbReference type="Pfam" id="PF01627">
    <property type="entry name" value="Hpt"/>
    <property type="match status" value="1"/>
</dbReference>
<protein>
    <submittedName>
        <fullName evidence="3">Hpt domain-containing protein</fullName>
    </submittedName>
</protein>
<dbReference type="EMBL" id="JAIXNE010000001">
    <property type="protein sequence ID" value="MCA6073712.1"/>
    <property type="molecule type" value="Genomic_DNA"/>
</dbReference>
<dbReference type="Proteomes" id="UP001139409">
    <property type="component" value="Unassembled WGS sequence"/>
</dbReference>
<feature type="domain" description="HPt" evidence="2">
    <location>
        <begin position="129"/>
        <end position="222"/>
    </location>
</feature>
<dbReference type="PROSITE" id="PS50894">
    <property type="entry name" value="HPT"/>
    <property type="match status" value="1"/>
</dbReference>
<organism evidence="3 4">
    <name type="scientific">Fulvivirga sedimenti</name>
    <dbReference type="NCBI Taxonomy" id="2879465"/>
    <lineage>
        <taxon>Bacteria</taxon>
        <taxon>Pseudomonadati</taxon>
        <taxon>Bacteroidota</taxon>
        <taxon>Cytophagia</taxon>
        <taxon>Cytophagales</taxon>
        <taxon>Fulvivirgaceae</taxon>
        <taxon>Fulvivirga</taxon>
    </lineage>
</organism>
<name>A0A9X1KWY4_9BACT</name>
<dbReference type="RefSeq" id="WP_225696823.1">
    <property type="nucleotide sequence ID" value="NZ_JAIXNE010000001.1"/>
</dbReference>
<dbReference type="AlphaFoldDB" id="A0A9X1KWY4"/>
<feature type="modified residue" description="Phosphohistidine" evidence="1">
    <location>
        <position position="168"/>
    </location>
</feature>
<evidence type="ECO:0000259" key="2">
    <source>
        <dbReference type="PROSITE" id="PS50894"/>
    </source>
</evidence>
<keyword evidence="4" id="KW-1185">Reference proteome</keyword>
<comment type="caution">
    <text evidence="3">The sequence shown here is derived from an EMBL/GenBank/DDBJ whole genome shotgun (WGS) entry which is preliminary data.</text>
</comment>
<dbReference type="GO" id="GO:0004672">
    <property type="term" value="F:protein kinase activity"/>
    <property type="evidence" value="ECO:0007669"/>
    <property type="project" value="UniProtKB-ARBA"/>
</dbReference>
<evidence type="ECO:0000313" key="3">
    <source>
        <dbReference type="EMBL" id="MCA6073712.1"/>
    </source>
</evidence>
<evidence type="ECO:0000256" key="1">
    <source>
        <dbReference type="PROSITE-ProRule" id="PRU00110"/>
    </source>
</evidence>
<dbReference type="SUPFAM" id="SSF47226">
    <property type="entry name" value="Histidine-containing phosphotransfer domain, HPT domain"/>
    <property type="match status" value="1"/>
</dbReference>
<reference evidence="3" key="1">
    <citation type="submission" date="2021-09" db="EMBL/GenBank/DDBJ databases">
        <title>Fulvivirga sp. isolated from coastal sediment.</title>
        <authorList>
            <person name="Yu H."/>
        </authorList>
    </citation>
    <scope>NUCLEOTIDE SEQUENCE</scope>
    <source>
        <strain evidence="3">1062</strain>
    </source>
</reference>
<accession>A0A9X1KWY4</accession>
<keyword evidence="1" id="KW-0597">Phosphoprotein</keyword>
<dbReference type="GO" id="GO:0000160">
    <property type="term" value="P:phosphorelay signal transduction system"/>
    <property type="evidence" value="ECO:0007669"/>
    <property type="project" value="InterPro"/>
</dbReference>
<evidence type="ECO:0000313" key="4">
    <source>
        <dbReference type="Proteomes" id="UP001139409"/>
    </source>
</evidence>
<gene>
    <name evidence="3" type="ORF">LDX50_02480</name>
</gene>
<dbReference type="InterPro" id="IPR036641">
    <property type="entry name" value="HPT_dom_sf"/>
</dbReference>
<proteinExistence type="predicted"/>
<dbReference type="InterPro" id="IPR008207">
    <property type="entry name" value="Sig_transdc_His_kin_Hpt_dom"/>
</dbReference>
<dbReference type="Gene3D" id="1.20.120.160">
    <property type="entry name" value="HPT domain"/>
    <property type="match status" value="1"/>
</dbReference>